<protein>
    <recommendedName>
        <fullName evidence="9">Inactive dipeptidyl peptidase 10-like</fullName>
    </recommendedName>
</protein>
<keyword evidence="2" id="KW-0325">Glycoprotein</keyword>
<feature type="compositionally biased region" description="Basic residues" evidence="3">
    <location>
        <begin position="1"/>
        <end position="10"/>
    </location>
</feature>
<feature type="transmembrane region" description="Helical" evidence="4">
    <location>
        <begin position="97"/>
        <end position="118"/>
    </location>
</feature>
<dbReference type="InterPro" id="IPR029058">
    <property type="entry name" value="AB_hydrolase_fold"/>
</dbReference>
<dbReference type="InterPro" id="IPR001375">
    <property type="entry name" value="Peptidase_S9_cat"/>
</dbReference>
<feature type="domain" description="Peptidase S9 prolyl oligopeptidase catalytic" evidence="5">
    <location>
        <begin position="644"/>
        <end position="844"/>
    </location>
</feature>
<keyword evidence="8" id="KW-1185">Reference proteome</keyword>
<evidence type="ECO:0000313" key="8">
    <source>
        <dbReference type="Proteomes" id="UP001044222"/>
    </source>
</evidence>
<dbReference type="GO" id="GO:1901379">
    <property type="term" value="P:regulation of potassium ion transmembrane transport"/>
    <property type="evidence" value="ECO:0007669"/>
    <property type="project" value="TreeGrafter"/>
</dbReference>
<evidence type="ECO:0000256" key="4">
    <source>
        <dbReference type="SAM" id="Phobius"/>
    </source>
</evidence>
<dbReference type="Gene3D" id="3.40.50.1820">
    <property type="entry name" value="alpha/beta hydrolase"/>
    <property type="match status" value="1"/>
</dbReference>
<keyword evidence="4" id="KW-1133">Transmembrane helix</keyword>
<dbReference type="InterPro" id="IPR002469">
    <property type="entry name" value="Peptidase_S9B_N"/>
</dbReference>
<proteinExistence type="predicted"/>
<dbReference type="Proteomes" id="UP001044222">
    <property type="component" value="Unassembled WGS sequence"/>
</dbReference>
<dbReference type="PANTHER" id="PTHR11731">
    <property type="entry name" value="PROTEASE FAMILY S9B,C DIPEPTIDYL-PEPTIDASE IV-RELATED"/>
    <property type="match status" value="1"/>
</dbReference>
<dbReference type="GO" id="GO:0015459">
    <property type="term" value="F:potassium channel regulator activity"/>
    <property type="evidence" value="ECO:0007669"/>
    <property type="project" value="TreeGrafter"/>
</dbReference>
<evidence type="ECO:0000256" key="1">
    <source>
        <dbReference type="ARBA" id="ARBA00004401"/>
    </source>
</evidence>
<dbReference type="GO" id="GO:0006508">
    <property type="term" value="P:proteolysis"/>
    <property type="evidence" value="ECO:0007669"/>
    <property type="project" value="InterPro"/>
</dbReference>
<sequence>MSRNSPRKVRFGGTYGRGRQHVSHGGLRLPSSNAPLFIVLVLVLAGHVVRVAAVEWDTNVETCQPGQLLCILDMPFLTCQPEDLGGMSPQQRNWKGIAIALLVILVVCSLITLSVILLTPADASLGNDTRLTVEDLFKPDFAVHDPEARWINESEVVYRTRDGHVIRFNVLTNETEIVLENSTFVDYNVAKYSVSPDLKYVLFAYHVKQVYRHSYTAWYMIYNIYTREVLELNPPEVQNAVLQYAEWGVQRQQLIYIFENNIYYQSDVRGNSLRLTSSGKEGLVYNGIADWLYEEEILGSHVAHWWSPDGERLAFLAINDSLVPNMVLPQFTGDQYPRAKRYPYPKAGQPNPVAKLYVVNLYGPTHTQELPPPDSLKAREYYVAMVRWISNTKAAVRWLNRAQNVSALTVCDTTIGACIKRHEETSDLWLTKQNQEPVFSRDGTKFFLTVPVKQGGQGEFHHIAMFTTQSRAEQSEVRHLTSGNWEVTKVIAYDESYRSIYFLSTEYSAQRRHLFRVSTVDPFPRRCLTCELSKAHCSFFDADISPGHQHVILRCEGPGVPTVAILSLNNTNNHIILENNTILKALLRNRRIQHTEFRAVPIEHFDLPLRISYPPDFTEAQQYGLLLVVDGTPGSQSVNDRFRLDWDSVLVSSGGVIVARLDGRGTGFRGQRVLYQVHMRLGAVEVQDHIAAIEYMLKFPYIDRTRIGIFGKGYGGYITLRILKSAESLVKCAVAVSPITDWKFYASAFSERYLGMPSQNDNKYQLSSVLQNIQVPQEHSLMLVHGTADANVHFQHSAELIKSLIRVGANYTIQIYPDEGHFLSRNSRQHLSASLVSFFREGLKEDFLSTVDEPEEEE</sequence>
<dbReference type="PANTHER" id="PTHR11731:SF21">
    <property type="entry name" value="INACTIVE DIPEPTIDYL PEPTIDASE 10"/>
    <property type="match status" value="1"/>
</dbReference>
<accession>A0A9D3S6D2</accession>
<dbReference type="SUPFAM" id="SSF53474">
    <property type="entry name" value="alpha/beta-Hydrolases"/>
    <property type="match status" value="1"/>
</dbReference>
<dbReference type="GO" id="GO:0008076">
    <property type="term" value="C:voltage-gated potassium channel complex"/>
    <property type="evidence" value="ECO:0007669"/>
    <property type="project" value="TreeGrafter"/>
</dbReference>
<keyword evidence="4" id="KW-0812">Transmembrane</keyword>
<reference evidence="7" key="1">
    <citation type="submission" date="2021-01" db="EMBL/GenBank/DDBJ databases">
        <title>A chromosome-scale assembly of European eel, Anguilla anguilla.</title>
        <authorList>
            <person name="Henkel C."/>
            <person name="Jong-Raadsen S.A."/>
            <person name="Dufour S."/>
            <person name="Weltzien F.-A."/>
            <person name="Palstra A.P."/>
            <person name="Pelster B."/>
            <person name="Spaink H.P."/>
            <person name="Van Den Thillart G.E."/>
            <person name="Jansen H."/>
            <person name="Zahm M."/>
            <person name="Klopp C."/>
            <person name="Cedric C."/>
            <person name="Louis A."/>
            <person name="Berthelot C."/>
            <person name="Parey E."/>
            <person name="Roest Crollius H."/>
            <person name="Montfort J."/>
            <person name="Robinson-Rechavi M."/>
            <person name="Bucao C."/>
            <person name="Bouchez O."/>
            <person name="Gislard M."/>
            <person name="Lluch J."/>
            <person name="Milhes M."/>
            <person name="Lampietro C."/>
            <person name="Lopez Roques C."/>
            <person name="Donnadieu C."/>
            <person name="Braasch I."/>
            <person name="Desvignes T."/>
            <person name="Postlethwait J."/>
            <person name="Bobe J."/>
            <person name="Guiguen Y."/>
            <person name="Dirks R."/>
        </authorList>
    </citation>
    <scope>NUCLEOTIDE SEQUENCE</scope>
    <source>
        <strain evidence="7">Tag_6206</strain>
        <tissue evidence="7">Liver</tissue>
    </source>
</reference>
<evidence type="ECO:0000259" key="5">
    <source>
        <dbReference type="Pfam" id="PF00326"/>
    </source>
</evidence>
<evidence type="ECO:0000259" key="6">
    <source>
        <dbReference type="Pfam" id="PF00930"/>
    </source>
</evidence>
<dbReference type="Gene3D" id="2.140.10.30">
    <property type="entry name" value="Dipeptidylpeptidase IV, N-terminal domain"/>
    <property type="match status" value="1"/>
</dbReference>
<dbReference type="EMBL" id="JAFIRN010000003">
    <property type="protein sequence ID" value="KAG5851727.1"/>
    <property type="molecule type" value="Genomic_DNA"/>
</dbReference>
<gene>
    <name evidence="7" type="ORF">ANANG_G00054820</name>
</gene>
<evidence type="ECO:0008006" key="9">
    <source>
        <dbReference type="Google" id="ProtNLM"/>
    </source>
</evidence>
<evidence type="ECO:0000256" key="2">
    <source>
        <dbReference type="ARBA" id="ARBA00023180"/>
    </source>
</evidence>
<feature type="domain" description="Dipeptidylpeptidase IV N-terminal" evidence="6">
    <location>
        <begin position="195"/>
        <end position="562"/>
    </location>
</feature>
<dbReference type="AlphaFoldDB" id="A0A9D3S6D2"/>
<dbReference type="GO" id="GO:0008236">
    <property type="term" value="F:serine-type peptidase activity"/>
    <property type="evidence" value="ECO:0007669"/>
    <property type="project" value="InterPro"/>
</dbReference>
<dbReference type="FunFam" id="3.40.50.1820:FF:000003">
    <property type="entry name" value="Dipeptidyl peptidase 4"/>
    <property type="match status" value="1"/>
</dbReference>
<comment type="caution">
    <text evidence="7">The sequence shown here is derived from an EMBL/GenBank/DDBJ whole genome shotgun (WGS) entry which is preliminary data.</text>
</comment>
<feature type="region of interest" description="Disordered" evidence="3">
    <location>
        <begin position="1"/>
        <end position="20"/>
    </location>
</feature>
<evidence type="ECO:0000256" key="3">
    <source>
        <dbReference type="SAM" id="MobiDB-lite"/>
    </source>
</evidence>
<organism evidence="7 8">
    <name type="scientific">Anguilla anguilla</name>
    <name type="common">European freshwater eel</name>
    <name type="synonym">Muraena anguilla</name>
    <dbReference type="NCBI Taxonomy" id="7936"/>
    <lineage>
        <taxon>Eukaryota</taxon>
        <taxon>Metazoa</taxon>
        <taxon>Chordata</taxon>
        <taxon>Craniata</taxon>
        <taxon>Vertebrata</taxon>
        <taxon>Euteleostomi</taxon>
        <taxon>Actinopterygii</taxon>
        <taxon>Neopterygii</taxon>
        <taxon>Teleostei</taxon>
        <taxon>Anguilliformes</taxon>
        <taxon>Anguillidae</taxon>
        <taxon>Anguilla</taxon>
    </lineage>
</organism>
<dbReference type="Pfam" id="PF00930">
    <property type="entry name" value="DPPIV_N"/>
    <property type="match status" value="1"/>
</dbReference>
<name>A0A9D3S6D2_ANGAN</name>
<comment type="subcellular location">
    <subcellularLocation>
        <location evidence="1">Cell membrane</location>
        <topology evidence="1">Single-pass type II membrane protein</topology>
    </subcellularLocation>
</comment>
<dbReference type="SUPFAM" id="SSF82171">
    <property type="entry name" value="DPP6 N-terminal domain-like"/>
    <property type="match status" value="1"/>
</dbReference>
<evidence type="ECO:0000313" key="7">
    <source>
        <dbReference type="EMBL" id="KAG5851727.1"/>
    </source>
</evidence>
<dbReference type="InterPro" id="IPR050278">
    <property type="entry name" value="Serine_Prot_S9B/DPPIV"/>
</dbReference>
<dbReference type="Pfam" id="PF00326">
    <property type="entry name" value="Peptidase_S9"/>
    <property type="match status" value="1"/>
</dbReference>
<keyword evidence="4" id="KW-0472">Membrane</keyword>